<dbReference type="InterPro" id="IPR000326">
    <property type="entry name" value="PAP2/HPO"/>
</dbReference>
<dbReference type="GO" id="GO:0045121">
    <property type="term" value="C:membrane raft"/>
    <property type="evidence" value="ECO:0007669"/>
    <property type="project" value="EnsemblFungi"/>
</dbReference>
<evidence type="ECO:0000256" key="6">
    <source>
        <dbReference type="SAM" id="Phobius"/>
    </source>
</evidence>
<dbReference type="InterPro" id="IPR036938">
    <property type="entry name" value="PAP2/HPO_sf"/>
</dbReference>
<feature type="transmembrane region" description="Helical" evidence="6">
    <location>
        <begin position="187"/>
        <end position="205"/>
    </location>
</feature>
<evidence type="ECO:0000256" key="3">
    <source>
        <dbReference type="ARBA" id="ARBA00022692"/>
    </source>
</evidence>
<evidence type="ECO:0000313" key="9">
    <source>
        <dbReference type="Proteomes" id="UP000590412"/>
    </source>
</evidence>
<name>A0A8X7NM03_CANPA</name>
<dbReference type="GO" id="GO:0000810">
    <property type="term" value="F:diacylglycerol diphosphate phosphatase activity"/>
    <property type="evidence" value="ECO:0007669"/>
    <property type="project" value="EnsemblFungi"/>
</dbReference>
<dbReference type="Pfam" id="PF01569">
    <property type="entry name" value="PAP2"/>
    <property type="match status" value="1"/>
</dbReference>
<evidence type="ECO:0000313" key="8">
    <source>
        <dbReference type="EMBL" id="KAF6051247.1"/>
    </source>
</evidence>
<reference evidence="8" key="1">
    <citation type="submission" date="2020-03" db="EMBL/GenBank/DDBJ databases">
        <title>FDA dAtabase for Regulatory Grade micrObial Sequences (FDA-ARGOS): Supporting development and validation of Infectious Disease Dx tests.</title>
        <authorList>
            <person name="Campos J."/>
            <person name="Goldberg B."/>
            <person name="Tallon L."/>
            <person name="Sadzewicz L."/>
            <person name="Vavikolanu K."/>
            <person name="Mehta A."/>
            <person name="Aluvathingal J."/>
            <person name="Nadendla S."/>
            <person name="Nandy P."/>
            <person name="Geyer C."/>
            <person name="Yan Y."/>
            <person name="Sichtig H."/>
        </authorList>
    </citation>
    <scope>NUCLEOTIDE SEQUENCE [LARGE SCALE GENOMIC DNA]</scope>
    <source>
        <strain evidence="8">FDAARGOS_652</strain>
    </source>
</reference>
<dbReference type="PANTHER" id="PTHR10165">
    <property type="entry name" value="LIPID PHOSPHATE PHOSPHATASE"/>
    <property type="match status" value="1"/>
</dbReference>
<proteinExistence type="inferred from homology"/>
<feature type="domain" description="Phosphatidic acid phosphatase type 2/haloperoxidase" evidence="7">
    <location>
        <begin position="117"/>
        <end position="258"/>
    </location>
</feature>
<dbReference type="EMBL" id="JABWAB010000005">
    <property type="protein sequence ID" value="KAF6051247.1"/>
    <property type="molecule type" value="Genomic_DNA"/>
</dbReference>
<organism evidence="8 9">
    <name type="scientific">Candida parapsilosis</name>
    <name type="common">Yeast</name>
    <dbReference type="NCBI Taxonomy" id="5480"/>
    <lineage>
        <taxon>Eukaryota</taxon>
        <taxon>Fungi</taxon>
        <taxon>Dikarya</taxon>
        <taxon>Ascomycota</taxon>
        <taxon>Saccharomycotina</taxon>
        <taxon>Pichiomycetes</taxon>
        <taxon>Debaryomycetaceae</taxon>
        <taxon>Candida/Lodderomyces clade</taxon>
        <taxon>Candida</taxon>
    </lineage>
</organism>
<dbReference type="OrthoDB" id="10030083at2759"/>
<accession>A0A8X7NM03</accession>
<feature type="transmembrane region" description="Helical" evidence="6">
    <location>
        <begin position="35"/>
        <end position="54"/>
    </location>
</feature>
<dbReference type="GO" id="GO:0000329">
    <property type="term" value="C:fungal-type vacuole membrane"/>
    <property type="evidence" value="ECO:0007669"/>
    <property type="project" value="EnsemblFungi"/>
</dbReference>
<gene>
    <name evidence="8" type="ORF">FOB60_003915</name>
</gene>
<keyword evidence="5 6" id="KW-0472">Membrane</keyword>
<dbReference type="GO" id="GO:0046839">
    <property type="term" value="P:phospholipid dephosphorylation"/>
    <property type="evidence" value="ECO:0007669"/>
    <property type="project" value="TreeGrafter"/>
</dbReference>
<evidence type="ECO:0000256" key="1">
    <source>
        <dbReference type="ARBA" id="ARBA00004141"/>
    </source>
</evidence>
<comment type="subcellular location">
    <subcellularLocation>
        <location evidence="1">Membrane</location>
        <topology evidence="1">Multi-pass membrane protein</topology>
    </subcellularLocation>
</comment>
<feature type="transmembrane region" description="Helical" evidence="6">
    <location>
        <begin position="110"/>
        <end position="133"/>
    </location>
</feature>
<keyword evidence="3 6" id="KW-0812">Transmembrane</keyword>
<dbReference type="InterPro" id="IPR043216">
    <property type="entry name" value="PAP-like"/>
</dbReference>
<dbReference type="FunFam" id="1.20.144.10:FF:000017">
    <property type="entry name" value="Diacylglycerol pyrophosphate phosphatase 1"/>
    <property type="match status" value="1"/>
</dbReference>
<evidence type="ECO:0000256" key="4">
    <source>
        <dbReference type="ARBA" id="ARBA00022989"/>
    </source>
</evidence>
<comment type="similarity">
    <text evidence="2">Belongs to the PA-phosphatase related phosphoesterase family.</text>
</comment>
<evidence type="ECO:0000256" key="2">
    <source>
        <dbReference type="ARBA" id="ARBA00008816"/>
    </source>
</evidence>
<comment type="caution">
    <text evidence="8">The sequence shown here is derived from an EMBL/GenBank/DDBJ whole genome shotgun (WGS) entry which is preliminary data.</text>
</comment>
<dbReference type="AlphaFoldDB" id="A0A8X7NM03"/>
<dbReference type="GO" id="GO:0008195">
    <property type="term" value="F:phosphatidate phosphatase activity"/>
    <property type="evidence" value="ECO:0007669"/>
    <property type="project" value="EnsemblFungi"/>
</dbReference>
<dbReference type="GO" id="GO:0006644">
    <property type="term" value="P:phospholipid metabolic process"/>
    <property type="evidence" value="ECO:0007669"/>
    <property type="project" value="EnsemblFungi"/>
</dbReference>
<protein>
    <submittedName>
        <fullName evidence="8">PAP2 family protein</fullName>
    </submittedName>
</protein>
<feature type="transmembrane region" description="Helical" evidence="6">
    <location>
        <begin position="83"/>
        <end position="104"/>
    </location>
</feature>
<dbReference type="CDD" id="cd03390">
    <property type="entry name" value="PAP2_containing_1_like"/>
    <property type="match status" value="1"/>
</dbReference>
<dbReference type="SMART" id="SM00014">
    <property type="entry name" value="acidPPc"/>
    <property type="match status" value="1"/>
</dbReference>
<keyword evidence="4 6" id="KW-1133">Transmembrane helix</keyword>
<dbReference type="SUPFAM" id="SSF48317">
    <property type="entry name" value="Acid phosphatase/Vanadium-dependent haloperoxidase"/>
    <property type="match status" value="1"/>
</dbReference>
<feature type="transmembrane region" description="Helical" evidence="6">
    <location>
        <begin position="240"/>
        <end position="259"/>
    </location>
</feature>
<dbReference type="Gene3D" id="1.20.144.10">
    <property type="entry name" value="Phosphatidic acid phosphatase type 2/haloperoxidase"/>
    <property type="match status" value="1"/>
</dbReference>
<sequence length="302" mass="34171">MALKDILTNLRNPTKRFNRINLGGFISPTILKWRVTDLILIVILIILYFVLYNVKPFHRQFYINDLTISHPFAEVETVGNTALFVYSTWIPLAIVIVVSLLFTTPQYKLYNTYVAVIGLCLSVLITSVVTDVLKNWIGRLRPDFLARCVPDASTPINKLVSIEVCTTDNLGLLEDGFRTTPSGHSSLSFAGLSFLALFLLGQLQAPNTKVGSWRTLIGSAPFLMAAYIALSRTRDYRHHFVDVLTGSVLGLGFGFWSYLRLFPWISHDRSYVNLIIIEEEDEENNSKLDQDNEANYTRLTDV</sequence>
<evidence type="ECO:0000259" key="7">
    <source>
        <dbReference type="SMART" id="SM00014"/>
    </source>
</evidence>
<dbReference type="PANTHER" id="PTHR10165:SF35">
    <property type="entry name" value="RE23632P"/>
    <property type="match status" value="1"/>
</dbReference>
<feature type="transmembrane region" description="Helical" evidence="6">
    <location>
        <begin position="211"/>
        <end position="228"/>
    </location>
</feature>
<evidence type="ECO:0000256" key="5">
    <source>
        <dbReference type="ARBA" id="ARBA00023136"/>
    </source>
</evidence>
<dbReference type="GO" id="GO:0042802">
    <property type="term" value="F:identical protein binding"/>
    <property type="evidence" value="ECO:0007669"/>
    <property type="project" value="EnsemblFungi"/>
</dbReference>
<dbReference type="Proteomes" id="UP000590412">
    <property type="component" value="Unassembled WGS sequence"/>
</dbReference>